<feature type="transmembrane region" description="Helical" evidence="2">
    <location>
        <begin position="294"/>
        <end position="318"/>
    </location>
</feature>
<keyword evidence="5" id="KW-1185">Reference proteome</keyword>
<dbReference type="Proteomes" id="UP000531251">
    <property type="component" value="Unassembled WGS sequence"/>
</dbReference>
<evidence type="ECO:0000313" key="5">
    <source>
        <dbReference type="Proteomes" id="UP000531251"/>
    </source>
</evidence>
<protein>
    <recommendedName>
        <fullName evidence="3">DUF418 domain-containing protein</fullName>
    </recommendedName>
</protein>
<dbReference type="InterPro" id="IPR052529">
    <property type="entry name" value="Bact_Transport_Assoc"/>
</dbReference>
<organism evidence="4 5">
    <name type="scientific">Sphingomonas trueperi</name>
    <dbReference type="NCBI Taxonomy" id="53317"/>
    <lineage>
        <taxon>Bacteria</taxon>
        <taxon>Pseudomonadati</taxon>
        <taxon>Pseudomonadota</taxon>
        <taxon>Alphaproteobacteria</taxon>
        <taxon>Sphingomonadales</taxon>
        <taxon>Sphingomonadaceae</taxon>
        <taxon>Sphingomonas</taxon>
    </lineage>
</organism>
<feature type="transmembrane region" description="Helical" evidence="2">
    <location>
        <begin position="127"/>
        <end position="147"/>
    </location>
</feature>
<dbReference type="InterPro" id="IPR007349">
    <property type="entry name" value="DUF418"/>
</dbReference>
<evidence type="ECO:0000259" key="3">
    <source>
        <dbReference type="Pfam" id="PF04235"/>
    </source>
</evidence>
<dbReference type="AlphaFoldDB" id="A0A7X5XWU2"/>
<feature type="region of interest" description="Disordered" evidence="1">
    <location>
        <begin position="1"/>
        <end position="26"/>
    </location>
</feature>
<proteinExistence type="predicted"/>
<feature type="transmembrane region" description="Helical" evidence="2">
    <location>
        <begin position="39"/>
        <end position="60"/>
    </location>
</feature>
<keyword evidence="2" id="KW-1133">Transmembrane helix</keyword>
<gene>
    <name evidence="4" type="ORF">GGR89_000718</name>
</gene>
<dbReference type="EMBL" id="JAATJB010000002">
    <property type="protein sequence ID" value="NJB96418.1"/>
    <property type="molecule type" value="Genomic_DNA"/>
</dbReference>
<dbReference type="RefSeq" id="WP_241213500.1">
    <property type="nucleotide sequence ID" value="NZ_BAAADY010000030.1"/>
</dbReference>
<accession>A0A7X5XWU2</accession>
<evidence type="ECO:0000313" key="4">
    <source>
        <dbReference type="EMBL" id="NJB96418.1"/>
    </source>
</evidence>
<keyword evidence="2" id="KW-0472">Membrane</keyword>
<dbReference type="PANTHER" id="PTHR30590:SF2">
    <property type="entry name" value="INNER MEMBRANE PROTEIN"/>
    <property type="match status" value="1"/>
</dbReference>
<evidence type="ECO:0000256" key="2">
    <source>
        <dbReference type="SAM" id="Phobius"/>
    </source>
</evidence>
<feature type="transmembrane region" description="Helical" evidence="2">
    <location>
        <begin position="338"/>
        <end position="357"/>
    </location>
</feature>
<name>A0A7X5XWU2_9SPHN</name>
<dbReference type="PANTHER" id="PTHR30590">
    <property type="entry name" value="INNER MEMBRANE PROTEIN"/>
    <property type="match status" value="1"/>
</dbReference>
<feature type="transmembrane region" description="Helical" evidence="2">
    <location>
        <begin position="369"/>
        <end position="387"/>
    </location>
</feature>
<evidence type="ECO:0000256" key="1">
    <source>
        <dbReference type="SAM" id="MobiDB-lite"/>
    </source>
</evidence>
<comment type="caution">
    <text evidence="4">The sequence shown here is derived from an EMBL/GenBank/DDBJ whole genome shotgun (WGS) entry which is preliminary data.</text>
</comment>
<dbReference type="Pfam" id="PF04235">
    <property type="entry name" value="DUF418"/>
    <property type="match status" value="1"/>
</dbReference>
<feature type="transmembrane region" description="Helical" evidence="2">
    <location>
        <begin position="154"/>
        <end position="183"/>
    </location>
</feature>
<feature type="domain" description="DUF418" evidence="3">
    <location>
        <begin position="241"/>
        <end position="405"/>
    </location>
</feature>
<sequence length="419" mass="46316">MRPMPGTADTAGAHGTPSAEPGPGGAAAAPANRLDVVDVLRGFALMALFLVHVIESYELFWAGEKPGLITDVVFALFMGKSFSLLALCFGFSFFILMDRAAQRGQDFTARFAWRLLLLEGIGFLHSLIYRGDIMQTLAAIGFLLLFFNRIRSNAVLLGGAVFCLIGPSLIVQLVAGALGAGWANAPAQSSVDPGMPVYLGGDLWQVLRVNLWAGQQSKYWFFLEYGRMVQILGLYLLGLVLGRTDFFGNLAKSRGWRRPALLGALVAAVLLFVTREPLRLWFSGLHYGLGADRAFWALLNLWLDLAGTAFWALLVIALYDGPARRLVQPLAAPGRLTLTYYILQSAVFVPIFYHYGLGKYADWDAATRLWVALAAIAVQIVAAHWWLARFQYGPIEWVWRALTYLRRDVPFRRKAPARG</sequence>
<keyword evidence="2" id="KW-0812">Transmembrane</keyword>
<feature type="transmembrane region" description="Helical" evidence="2">
    <location>
        <begin position="256"/>
        <end position="274"/>
    </location>
</feature>
<reference evidence="4 5" key="1">
    <citation type="submission" date="2020-03" db="EMBL/GenBank/DDBJ databases">
        <title>Genomic Encyclopedia of Type Strains, Phase IV (KMG-IV): sequencing the most valuable type-strain genomes for metagenomic binning, comparative biology and taxonomic classification.</title>
        <authorList>
            <person name="Goeker M."/>
        </authorList>
    </citation>
    <scope>NUCLEOTIDE SEQUENCE [LARGE SCALE GENOMIC DNA]</scope>
    <source>
        <strain evidence="4 5">DSM 7225</strain>
    </source>
</reference>
<feature type="transmembrane region" description="Helical" evidence="2">
    <location>
        <begin position="225"/>
        <end position="244"/>
    </location>
</feature>
<feature type="compositionally biased region" description="Low complexity" evidence="1">
    <location>
        <begin position="15"/>
        <end position="26"/>
    </location>
</feature>
<feature type="transmembrane region" description="Helical" evidence="2">
    <location>
        <begin position="72"/>
        <end position="97"/>
    </location>
</feature>